<name>A0A3M7R7A0_BRAPC</name>
<gene>
    <name evidence="1" type="ORF">BpHYR1_016529</name>
</gene>
<dbReference type="Proteomes" id="UP000276133">
    <property type="component" value="Unassembled WGS sequence"/>
</dbReference>
<comment type="caution">
    <text evidence="1">The sequence shown here is derived from an EMBL/GenBank/DDBJ whole genome shotgun (WGS) entry which is preliminary data.</text>
</comment>
<reference evidence="1 2" key="1">
    <citation type="journal article" date="2018" name="Sci. Rep.">
        <title>Genomic signatures of local adaptation to the degree of environmental predictability in rotifers.</title>
        <authorList>
            <person name="Franch-Gras L."/>
            <person name="Hahn C."/>
            <person name="Garcia-Roger E.M."/>
            <person name="Carmona M.J."/>
            <person name="Serra M."/>
            <person name="Gomez A."/>
        </authorList>
    </citation>
    <scope>NUCLEOTIDE SEQUENCE [LARGE SCALE GENOMIC DNA]</scope>
    <source>
        <strain evidence="1">HYR1</strain>
    </source>
</reference>
<proteinExistence type="predicted"/>
<sequence length="145" mass="16452">MTYNYSTFEHNDINTFLEFFNLASMVLVLYSINPNFDIVPRVVVTISLFNEDVSKCTQSGSSYDPKKKNFYSHMIFVTHVRVKGLKFSLKSPISAILKKSKNLIETLWRPCKAKVPQLSRALSVGRTNSECTLLQADQGPVVNKL</sequence>
<protein>
    <submittedName>
        <fullName evidence="1">Uncharacterized protein</fullName>
    </submittedName>
</protein>
<keyword evidence="2" id="KW-1185">Reference proteome</keyword>
<organism evidence="1 2">
    <name type="scientific">Brachionus plicatilis</name>
    <name type="common">Marine rotifer</name>
    <name type="synonym">Brachionus muelleri</name>
    <dbReference type="NCBI Taxonomy" id="10195"/>
    <lineage>
        <taxon>Eukaryota</taxon>
        <taxon>Metazoa</taxon>
        <taxon>Spiralia</taxon>
        <taxon>Gnathifera</taxon>
        <taxon>Rotifera</taxon>
        <taxon>Eurotatoria</taxon>
        <taxon>Monogononta</taxon>
        <taxon>Pseudotrocha</taxon>
        <taxon>Ploima</taxon>
        <taxon>Brachionidae</taxon>
        <taxon>Brachionus</taxon>
    </lineage>
</organism>
<dbReference type="AlphaFoldDB" id="A0A3M7R7A0"/>
<evidence type="ECO:0000313" key="1">
    <source>
        <dbReference type="EMBL" id="RNA19483.1"/>
    </source>
</evidence>
<dbReference type="EMBL" id="REGN01004039">
    <property type="protein sequence ID" value="RNA19483.1"/>
    <property type="molecule type" value="Genomic_DNA"/>
</dbReference>
<evidence type="ECO:0000313" key="2">
    <source>
        <dbReference type="Proteomes" id="UP000276133"/>
    </source>
</evidence>
<accession>A0A3M7R7A0</accession>